<keyword evidence="3 6" id="KW-0812">Transmembrane</keyword>
<keyword evidence="2" id="KW-1003">Cell membrane</keyword>
<name>A0A4S3B7B4_9ENTE</name>
<dbReference type="GO" id="GO:0030420">
    <property type="term" value="P:establishment of competence for transformation"/>
    <property type="evidence" value="ECO:0007669"/>
    <property type="project" value="InterPro"/>
</dbReference>
<feature type="transmembrane region" description="Helical" evidence="6">
    <location>
        <begin position="277"/>
        <end position="300"/>
    </location>
</feature>
<dbReference type="InterPro" id="IPR004477">
    <property type="entry name" value="ComEC_N"/>
</dbReference>
<dbReference type="Proteomes" id="UP000310506">
    <property type="component" value="Unassembled WGS sequence"/>
</dbReference>
<evidence type="ECO:0000256" key="6">
    <source>
        <dbReference type="SAM" id="Phobius"/>
    </source>
</evidence>
<evidence type="ECO:0000256" key="1">
    <source>
        <dbReference type="ARBA" id="ARBA00004651"/>
    </source>
</evidence>
<feature type="transmembrane region" description="Helical" evidence="6">
    <location>
        <begin position="369"/>
        <end position="387"/>
    </location>
</feature>
<gene>
    <name evidence="8" type="ORF">ESZ54_01610</name>
</gene>
<feature type="domain" description="Metallo-beta-lactamase" evidence="7">
    <location>
        <begin position="516"/>
        <end position="725"/>
    </location>
</feature>
<feature type="transmembrane region" description="Helical" evidence="6">
    <location>
        <begin position="461"/>
        <end position="479"/>
    </location>
</feature>
<keyword evidence="9" id="KW-1185">Reference proteome</keyword>
<organism evidence="8 9">
    <name type="scientific">Vagococcus silagei</name>
    <dbReference type="NCBI Taxonomy" id="2508885"/>
    <lineage>
        <taxon>Bacteria</taxon>
        <taxon>Bacillati</taxon>
        <taxon>Bacillota</taxon>
        <taxon>Bacilli</taxon>
        <taxon>Lactobacillales</taxon>
        <taxon>Enterococcaceae</taxon>
        <taxon>Vagococcus</taxon>
    </lineage>
</organism>
<dbReference type="OrthoDB" id="9761531at2"/>
<dbReference type="Gene3D" id="3.60.15.10">
    <property type="entry name" value="Ribonuclease Z/Hydroxyacylglutathione hydrolase-like"/>
    <property type="match status" value="1"/>
</dbReference>
<sequence>MMNYSWLTKLKGFYFFPIIGFEIGVLLCFGVNYYLVFGVLLLFIRLVFGKKKFLTYLSFSAIFIGFVFCILFTYFDKKIEMHAEIINVDVQMDSIKISGDYLSFIGKELSTRQKVKCSYYLKTEEEKQYFEKCQNQIVLRCKFEAQTIEETRNLHGFNQQRFFASHGIKNKLKIIHIDAISDREINMLTHPVKSLQLLRRKGILCCEKIKAPLTRYYTNIFLFGYKSEEAGLEIKQWAHLGLIHIFSLSGMHLYFFLKVFRYCVLRVGITHETEKILEYFCLLFFVVMSGFAIGIVRASLLTGVKQVNRKKNLRLSQSDCWSLTLGLHTLINPRVLLTVGGQFSYYLSFIIVMVCFNQSRHEKRWRKNFQLNVILSFLSLPLIWYYFYEWHLLSMVGSFILLPIFLTGVLPAVTAHFFIFVTTGLDVSLILEFFLQPIQTLGLIATKIPFLHFVVGKPPDLLMLVMISLQWWILYRIIVGGTQKSLVLFAVIVFFSLSGFKYYNPLGIVTSVDVGQADAMLIVEPFHHRVYVIDVGGRREFEKDDWRQPKIKFEDADKALIPLLKSQGVSKIDNLFITHAHEDHCGNLQQIGQAFTIKELVTTEGTLCAQSFKAYLKGFEHCQKTWRKGAQIKSCFGTMQCLYPMKKGDGGNDDSLVLKYSFGSQSLLLMGDLEVTGEQNLLQHTSPEVLKCDILKSGHHGSKTSSTADFIEVVSPDYAWISCGLQNRYGHPSLETINTYLDYQIQTYRTDSQGMIYLKWLGFGEIKFKIQTIK</sequence>
<dbReference type="AlphaFoldDB" id="A0A4S3B7B4"/>
<dbReference type="NCBIfam" id="TIGR00361">
    <property type="entry name" value="ComEC_Rec2"/>
    <property type="match status" value="1"/>
</dbReference>
<evidence type="ECO:0000256" key="5">
    <source>
        <dbReference type="ARBA" id="ARBA00023136"/>
    </source>
</evidence>
<dbReference type="Pfam" id="PF00753">
    <property type="entry name" value="Lactamase_B"/>
    <property type="match status" value="1"/>
</dbReference>
<comment type="subcellular location">
    <subcellularLocation>
        <location evidence="1">Cell membrane</location>
        <topology evidence="1">Multi-pass membrane protein</topology>
    </subcellularLocation>
</comment>
<evidence type="ECO:0000256" key="3">
    <source>
        <dbReference type="ARBA" id="ARBA00022692"/>
    </source>
</evidence>
<dbReference type="PANTHER" id="PTHR30619:SF7">
    <property type="entry name" value="BETA-LACTAMASE DOMAIN PROTEIN"/>
    <property type="match status" value="1"/>
</dbReference>
<dbReference type="SMART" id="SM00849">
    <property type="entry name" value="Lactamase_B"/>
    <property type="match status" value="1"/>
</dbReference>
<feature type="transmembrane region" description="Helical" evidence="6">
    <location>
        <begin position="12"/>
        <end position="44"/>
    </location>
</feature>
<evidence type="ECO:0000313" key="8">
    <source>
        <dbReference type="EMBL" id="THB61930.1"/>
    </source>
</evidence>
<feature type="transmembrane region" description="Helical" evidence="6">
    <location>
        <begin position="56"/>
        <end position="75"/>
    </location>
</feature>
<feature type="transmembrane region" description="Helical" evidence="6">
    <location>
        <begin position="486"/>
        <end position="503"/>
    </location>
</feature>
<dbReference type="InterPro" id="IPR052159">
    <property type="entry name" value="Competence_DNA_uptake"/>
</dbReference>
<dbReference type="InterPro" id="IPR036866">
    <property type="entry name" value="RibonucZ/Hydroxyglut_hydro"/>
</dbReference>
<accession>A0A4S3B7B4</accession>
<keyword evidence="5 6" id="KW-0472">Membrane</keyword>
<evidence type="ECO:0000256" key="4">
    <source>
        <dbReference type="ARBA" id="ARBA00022989"/>
    </source>
</evidence>
<protein>
    <submittedName>
        <fullName evidence="8">DNA internalization-related competence protein ComEC/Rec2</fullName>
    </submittedName>
</protein>
<dbReference type="NCBIfam" id="TIGR00360">
    <property type="entry name" value="ComEC_N-term"/>
    <property type="match status" value="1"/>
</dbReference>
<dbReference type="EMBL" id="SDGV01000004">
    <property type="protein sequence ID" value="THB61930.1"/>
    <property type="molecule type" value="Genomic_DNA"/>
</dbReference>
<dbReference type="InterPro" id="IPR001279">
    <property type="entry name" value="Metallo-B-lactamas"/>
</dbReference>
<dbReference type="SUPFAM" id="SSF56281">
    <property type="entry name" value="Metallo-hydrolase/oxidoreductase"/>
    <property type="match status" value="1"/>
</dbReference>
<feature type="transmembrane region" description="Helical" evidence="6">
    <location>
        <begin position="433"/>
        <end position="455"/>
    </location>
</feature>
<dbReference type="InterPro" id="IPR004797">
    <property type="entry name" value="Competence_ComEC/Rec2"/>
</dbReference>
<dbReference type="GO" id="GO:0005886">
    <property type="term" value="C:plasma membrane"/>
    <property type="evidence" value="ECO:0007669"/>
    <property type="project" value="UniProtKB-SubCell"/>
</dbReference>
<keyword evidence="4 6" id="KW-1133">Transmembrane helix</keyword>
<comment type="caution">
    <text evidence="8">The sequence shown here is derived from an EMBL/GenBank/DDBJ whole genome shotgun (WGS) entry which is preliminary data.</text>
</comment>
<dbReference type="PANTHER" id="PTHR30619">
    <property type="entry name" value="DNA INTERNALIZATION/COMPETENCE PROTEIN COMEC/REC2"/>
    <property type="match status" value="1"/>
</dbReference>
<evidence type="ECO:0000313" key="9">
    <source>
        <dbReference type="Proteomes" id="UP000310506"/>
    </source>
</evidence>
<dbReference type="CDD" id="cd07731">
    <property type="entry name" value="ComA-like_MBL-fold"/>
    <property type="match status" value="1"/>
</dbReference>
<proteinExistence type="predicted"/>
<dbReference type="Pfam" id="PF03772">
    <property type="entry name" value="Competence"/>
    <property type="match status" value="1"/>
</dbReference>
<feature type="transmembrane region" description="Helical" evidence="6">
    <location>
        <begin position="335"/>
        <end position="357"/>
    </location>
</feature>
<feature type="transmembrane region" description="Helical" evidence="6">
    <location>
        <begin position="399"/>
        <end position="421"/>
    </location>
</feature>
<feature type="transmembrane region" description="Helical" evidence="6">
    <location>
        <begin position="237"/>
        <end position="257"/>
    </location>
</feature>
<evidence type="ECO:0000259" key="7">
    <source>
        <dbReference type="SMART" id="SM00849"/>
    </source>
</evidence>
<dbReference type="InterPro" id="IPR035681">
    <property type="entry name" value="ComA-like_MBL"/>
</dbReference>
<reference evidence="8 9" key="1">
    <citation type="submission" date="2019-01" db="EMBL/GenBank/DDBJ databases">
        <title>Vagococcus silagei sp. nov. isolated from brewer's grain.</title>
        <authorList>
            <person name="Guu J.-R."/>
        </authorList>
    </citation>
    <scope>NUCLEOTIDE SEQUENCE [LARGE SCALE GENOMIC DNA]</scope>
    <source>
        <strain evidence="8 9">2B-2</strain>
    </source>
</reference>
<evidence type="ECO:0000256" key="2">
    <source>
        <dbReference type="ARBA" id="ARBA00022475"/>
    </source>
</evidence>